<dbReference type="InterPro" id="IPR007016">
    <property type="entry name" value="O-antigen_ligase-rel_domated"/>
</dbReference>
<dbReference type="PANTHER" id="PTHR37422">
    <property type="entry name" value="TEICHURONIC ACID BIOSYNTHESIS PROTEIN TUAE"/>
    <property type="match status" value="1"/>
</dbReference>
<feature type="transmembrane region" description="Helical" evidence="6">
    <location>
        <begin position="188"/>
        <end position="206"/>
    </location>
</feature>
<dbReference type="Proteomes" id="UP000502196">
    <property type="component" value="Chromosome"/>
</dbReference>
<evidence type="ECO:0000256" key="4">
    <source>
        <dbReference type="ARBA" id="ARBA00023136"/>
    </source>
</evidence>
<evidence type="ECO:0000256" key="2">
    <source>
        <dbReference type="ARBA" id="ARBA00022692"/>
    </source>
</evidence>
<feature type="transmembrane region" description="Helical" evidence="6">
    <location>
        <begin position="567"/>
        <end position="587"/>
    </location>
</feature>
<organism evidence="8 9">
    <name type="scientific">Kyrpidia spormannii</name>
    <dbReference type="NCBI Taxonomy" id="2055160"/>
    <lineage>
        <taxon>Bacteria</taxon>
        <taxon>Bacillati</taxon>
        <taxon>Bacillota</taxon>
        <taxon>Bacilli</taxon>
        <taxon>Bacillales</taxon>
        <taxon>Alicyclobacillaceae</taxon>
        <taxon>Kyrpidia</taxon>
    </lineage>
</organism>
<dbReference type="PANTHER" id="PTHR37422:SF13">
    <property type="entry name" value="LIPOPOLYSACCHARIDE BIOSYNTHESIS PROTEIN PA4999-RELATED"/>
    <property type="match status" value="1"/>
</dbReference>
<comment type="subcellular location">
    <subcellularLocation>
        <location evidence="1">Membrane</location>
        <topology evidence="1">Multi-pass membrane protein</topology>
    </subcellularLocation>
</comment>
<reference evidence="8 9" key="1">
    <citation type="submission" date="2020-04" db="EMBL/GenBank/DDBJ databases">
        <authorList>
            <person name="Hogendoorn C."/>
        </authorList>
    </citation>
    <scope>NUCLEOTIDE SEQUENCE [LARGE SCALE GENOMIC DNA]</scope>
    <source>
        <strain evidence="8">COOX1</strain>
    </source>
</reference>
<feature type="transmembrane region" description="Helical" evidence="6">
    <location>
        <begin position="151"/>
        <end position="176"/>
    </location>
</feature>
<dbReference type="AlphaFoldDB" id="A0A6F9EI70"/>
<keyword evidence="3 6" id="KW-1133">Transmembrane helix</keyword>
<dbReference type="Pfam" id="PF04932">
    <property type="entry name" value="Wzy_C"/>
    <property type="match status" value="1"/>
</dbReference>
<feature type="transmembrane region" description="Helical" evidence="6">
    <location>
        <begin position="120"/>
        <end position="139"/>
    </location>
</feature>
<gene>
    <name evidence="8" type="ORF">COOX1_3428</name>
</gene>
<evidence type="ECO:0000313" key="8">
    <source>
        <dbReference type="EMBL" id="CAB3396182.1"/>
    </source>
</evidence>
<feature type="transmembrane region" description="Helical" evidence="6">
    <location>
        <begin position="297"/>
        <end position="313"/>
    </location>
</feature>
<accession>A0A6F9EI70</accession>
<proteinExistence type="predicted"/>
<evidence type="ECO:0000259" key="7">
    <source>
        <dbReference type="Pfam" id="PF04932"/>
    </source>
</evidence>
<feature type="transmembrane region" description="Helical" evidence="6">
    <location>
        <begin position="319"/>
        <end position="335"/>
    </location>
</feature>
<feature type="transmembrane region" description="Helical" evidence="6">
    <location>
        <begin position="213"/>
        <end position="234"/>
    </location>
</feature>
<feature type="domain" description="O-antigen ligase-related" evidence="7">
    <location>
        <begin position="303"/>
        <end position="521"/>
    </location>
</feature>
<sequence>MAGQDPGERSPGPGKAIEGGDRVRPWVSRHAGTSRGTASRVPRISRNTDREEVKKRVSRALLRSVHLETQQNVDRWVAGILIVFVALAPIIMRLKAFLFISPVLYPGAMGTGGKGDVFNYYKYVFLLVVTVVVAAFFLYKMTKGRYEIRPGYINPPLAVAFVLFLASGLAAPYMSLALGGDPSRFEGTLTYLCYFALFLIAANTEYTDRRVELLMYGLAVPVVVNVLISLMYFYGHDMLQIPWFRALIVPPGPGSEHMTGYLVTSLANPNYLSGFAAVTTALFWARAMWDGGRWSRWVVDVVLAMISFAAVLASTSTSGFATLVGILVVLAVAGLRLRPRRGWLGFAVPLVAFVGVFAVMSPHNPAVWQKTFGTFVNLGGLEQRGAPSASGLLEAGYPRAVAAEQGASPMKAGSAQAAGGEAAAGQPVGGPKPNAPDGIYLPPAETGAGNGRVYIWKKTLPMIAQSPWLGHGMDTFMFYFPQDDPAKNSNLHDYSIIVDKPHNMYLAWAFGAGVPALVALLALFALHAWRMVATLWRRILPGQAVRLLVPLFAAWVAWLVQGLVNDSVIGLSGVVWVLFGAAVSILFRYRPRTEPVKGGKR</sequence>
<feature type="transmembrane region" description="Helical" evidence="6">
    <location>
        <begin position="544"/>
        <end position="561"/>
    </location>
</feature>
<keyword evidence="4 6" id="KW-0472">Membrane</keyword>
<evidence type="ECO:0000256" key="5">
    <source>
        <dbReference type="SAM" id="MobiDB-lite"/>
    </source>
</evidence>
<dbReference type="InterPro" id="IPR051533">
    <property type="entry name" value="WaaL-like"/>
</dbReference>
<dbReference type="GO" id="GO:0016020">
    <property type="term" value="C:membrane"/>
    <property type="evidence" value="ECO:0007669"/>
    <property type="project" value="UniProtKB-SubCell"/>
</dbReference>
<keyword evidence="2 6" id="KW-0812">Transmembrane</keyword>
<evidence type="ECO:0000256" key="3">
    <source>
        <dbReference type="ARBA" id="ARBA00022989"/>
    </source>
</evidence>
<feature type="transmembrane region" description="Helical" evidence="6">
    <location>
        <begin position="76"/>
        <end position="100"/>
    </location>
</feature>
<feature type="transmembrane region" description="Helical" evidence="6">
    <location>
        <begin position="342"/>
        <end position="360"/>
    </location>
</feature>
<evidence type="ECO:0000256" key="1">
    <source>
        <dbReference type="ARBA" id="ARBA00004141"/>
    </source>
</evidence>
<evidence type="ECO:0000256" key="6">
    <source>
        <dbReference type="SAM" id="Phobius"/>
    </source>
</evidence>
<name>A0A6F9EI70_9BACL</name>
<evidence type="ECO:0000313" key="9">
    <source>
        <dbReference type="Proteomes" id="UP000502196"/>
    </source>
</evidence>
<feature type="transmembrane region" description="Helical" evidence="6">
    <location>
        <begin position="268"/>
        <end position="285"/>
    </location>
</feature>
<feature type="transmembrane region" description="Helical" evidence="6">
    <location>
        <begin position="505"/>
        <end position="532"/>
    </location>
</feature>
<feature type="region of interest" description="Disordered" evidence="5">
    <location>
        <begin position="1"/>
        <end position="50"/>
    </location>
</feature>
<dbReference type="EMBL" id="LR792683">
    <property type="protein sequence ID" value="CAB3396182.1"/>
    <property type="molecule type" value="Genomic_DNA"/>
</dbReference>
<protein>
    <recommendedName>
        <fullName evidence="7">O-antigen ligase-related domain-containing protein</fullName>
    </recommendedName>
</protein>